<reference evidence="6" key="1">
    <citation type="submission" date="2015-07" db="EMBL/GenBank/DDBJ databases">
        <title>Transcriptome Assembly of Anthurium amnicola.</title>
        <authorList>
            <person name="Suzuki J."/>
        </authorList>
    </citation>
    <scope>NUCLEOTIDE SEQUENCE</scope>
</reference>
<feature type="compositionally biased region" description="Low complexity" evidence="5">
    <location>
        <begin position="380"/>
        <end position="390"/>
    </location>
</feature>
<evidence type="ECO:0000256" key="2">
    <source>
        <dbReference type="ARBA" id="ARBA00022490"/>
    </source>
</evidence>
<dbReference type="PANTHER" id="PTHR15598:SF5">
    <property type="entry name" value="ENHANCER OF MRNA-DECAPPING PROTEIN 4"/>
    <property type="match status" value="1"/>
</dbReference>
<dbReference type="InterPro" id="IPR045152">
    <property type="entry name" value="EDC4-like"/>
</dbReference>
<feature type="region of interest" description="Disordered" evidence="5">
    <location>
        <begin position="368"/>
        <end position="402"/>
    </location>
</feature>
<feature type="non-terminal residue" evidence="6">
    <location>
        <position position="1"/>
    </location>
</feature>
<proteinExistence type="predicted"/>
<gene>
    <name evidence="6" type="primary">txl1_1</name>
    <name evidence="6" type="ORF">g.19138</name>
</gene>
<keyword evidence="4" id="KW-0677">Repeat</keyword>
<keyword evidence="3" id="KW-0853">WD repeat</keyword>
<dbReference type="PANTHER" id="PTHR15598">
    <property type="entry name" value="ENHANCER OF MRNA-DECAPPING PROTEIN 4"/>
    <property type="match status" value="1"/>
</dbReference>
<evidence type="ECO:0000313" key="6">
    <source>
        <dbReference type="EMBL" id="JAT58482.1"/>
    </source>
</evidence>
<feature type="non-terminal residue" evidence="6">
    <location>
        <position position="614"/>
    </location>
</feature>
<accession>A0A1D1YV37</accession>
<feature type="compositionally biased region" description="Polar residues" evidence="5">
    <location>
        <begin position="391"/>
        <end position="402"/>
    </location>
</feature>
<comment type="subcellular location">
    <subcellularLocation>
        <location evidence="1">Cytoplasm</location>
    </subcellularLocation>
</comment>
<dbReference type="GO" id="GO:0000932">
    <property type="term" value="C:P-body"/>
    <property type="evidence" value="ECO:0007669"/>
    <property type="project" value="TreeGrafter"/>
</dbReference>
<evidence type="ECO:0000256" key="5">
    <source>
        <dbReference type="SAM" id="MobiDB-lite"/>
    </source>
</evidence>
<dbReference type="AlphaFoldDB" id="A0A1D1YV37"/>
<name>A0A1D1YV37_9ARAE</name>
<keyword evidence="2" id="KW-0963">Cytoplasm</keyword>
<protein>
    <submittedName>
        <fullName evidence="6">Thioredoxin-like protein 1</fullName>
    </submittedName>
</protein>
<sequence>VQTQAIQQYALDLSQCLPPPLENVGLDKDMPSRAFDAPISGRFAILESSSGITVREVPTGDALQKLSTPLVTADSMAKARYPVISSAPVIPTVHEVTAFSVDNRPSAPPISNMDADSGPFPSSPVSSGADLPGMIGRRRSSSKIFEQEFSLDRAVNEAAVDHLVDSCSEAIITHIPDIHSLDENPVKGESKSGPGDISMVLNPPTFKMGAKATHLVTPSEILSRAVSAEIPQVIPDVWEAETRVPEMAYNNATESMEVHVKTVGESESTLRGEPDSQREPQIFMSEDKEKSLGFLTAKSNVDDAKQCSSGMEIGNVKEAVSVEDAASGTLEQPCNSGAEAQDALKGVSESGSVTVVAESATMVMVAQSPSAAKGKKQKAKQSQASGPSSPLQSPFNSTDSLNEQASNLSTHMEAGFSQTLTSIQETLNQVMLFQKNMQKQMSEAMTLPVAKEGRRMEASLGRHIEKVIKAHNDALWAHFQEEIAKHEKLERDKIHQITSLISNSLSKDLPVIVEKVVKKENSALGSVLVRSINPAVEKAISSTIAESFQKGIGDKAVNQLEKSVNSKLEPVIARQIQAQFQMSGKQVLHDGLKYSLEASVIPSFERSCKAMFEQ</sequence>
<dbReference type="GO" id="GO:0031087">
    <property type="term" value="P:deadenylation-independent decapping of nuclear-transcribed mRNA"/>
    <property type="evidence" value="ECO:0007669"/>
    <property type="project" value="InterPro"/>
</dbReference>
<evidence type="ECO:0000256" key="3">
    <source>
        <dbReference type="ARBA" id="ARBA00022574"/>
    </source>
</evidence>
<dbReference type="EMBL" id="GDJX01009454">
    <property type="protein sequence ID" value="JAT58482.1"/>
    <property type="molecule type" value="Transcribed_RNA"/>
</dbReference>
<evidence type="ECO:0000256" key="4">
    <source>
        <dbReference type="ARBA" id="ARBA00022737"/>
    </source>
</evidence>
<organism evidence="6">
    <name type="scientific">Anthurium amnicola</name>
    <dbReference type="NCBI Taxonomy" id="1678845"/>
    <lineage>
        <taxon>Eukaryota</taxon>
        <taxon>Viridiplantae</taxon>
        <taxon>Streptophyta</taxon>
        <taxon>Embryophyta</taxon>
        <taxon>Tracheophyta</taxon>
        <taxon>Spermatophyta</taxon>
        <taxon>Magnoliopsida</taxon>
        <taxon>Liliopsida</taxon>
        <taxon>Araceae</taxon>
        <taxon>Pothoideae</taxon>
        <taxon>Potheae</taxon>
        <taxon>Anthurium</taxon>
    </lineage>
</organism>
<evidence type="ECO:0000256" key="1">
    <source>
        <dbReference type="ARBA" id="ARBA00004496"/>
    </source>
</evidence>